<protein>
    <submittedName>
        <fullName evidence="3">Vitamin B12-binding protein</fullName>
    </submittedName>
</protein>
<accession>A0A916NBL4</accession>
<dbReference type="Gene3D" id="3.40.50.1980">
    <property type="entry name" value="Nitrogenase molybdenum iron protein domain"/>
    <property type="match status" value="2"/>
</dbReference>
<dbReference type="Pfam" id="PF01497">
    <property type="entry name" value="Peripla_BP_2"/>
    <property type="match status" value="1"/>
</dbReference>
<organism evidence="3 4">
    <name type="scientific">Parvicella tangerina</name>
    <dbReference type="NCBI Taxonomy" id="2829795"/>
    <lineage>
        <taxon>Bacteria</taxon>
        <taxon>Pseudomonadati</taxon>
        <taxon>Bacteroidota</taxon>
        <taxon>Flavobacteriia</taxon>
        <taxon>Flavobacteriales</taxon>
        <taxon>Parvicellaceae</taxon>
        <taxon>Parvicella</taxon>
    </lineage>
</organism>
<dbReference type="PROSITE" id="PS50983">
    <property type="entry name" value="FE_B12_PBP"/>
    <property type="match status" value="1"/>
</dbReference>
<reference evidence="3" key="1">
    <citation type="submission" date="2021-04" db="EMBL/GenBank/DDBJ databases">
        <authorList>
            <person name="Rodrigo-Torres L."/>
            <person name="Arahal R. D."/>
            <person name="Lucena T."/>
        </authorList>
    </citation>
    <scope>NUCLEOTIDE SEQUENCE</scope>
    <source>
        <strain evidence="3">AS29M-1</strain>
    </source>
</reference>
<proteinExistence type="predicted"/>
<dbReference type="PANTHER" id="PTHR30535">
    <property type="entry name" value="VITAMIN B12-BINDING PROTEIN"/>
    <property type="match status" value="1"/>
</dbReference>
<dbReference type="SUPFAM" id="SSF53807">
    <property type="entry name" value="Helical backbone' metal receptor"/>
    <property type="match status" value="1"/>
</dbReference>
<dbReference type="InterPro" id="IPR050902">
    <property type="entry name" value="ABC_Transporter_SBP"/>
</dbReference>
<feature type="domain" description="Fe/B12 periplasmic-binding" evidence="2">
    <location>
        <begin position="23"/>
        <end position="264"/>
    </location>
</feature>
<dbReference type="EMBL" id="OU015584">
    <property type="protein sequence ID" value="CAG5083475.1"/>
    <property type="molecule type" value="Genomic_DNA"/>
</dbReference>
<keyword evidence="1" id="KW-0732">Signal</keyword>
<evidence type="ECO:0000259" key="2">
    <source>
        <dbReference type="PROSITE" id="PS50983"/>
    </source>
</evidence>
<gene>
    <name evidence="3" type="primary">btuF</name>
    <name evidence="3" type="ORF">CRYO30217_02207</name>
</gene>
<dbReference type="Proteomes" id="UP000683507">
    <property type="component" value="Chromosome"/>
</dbReference>
<dbReference type="KEGG" id="ptan:CRYO30217_02207"/>
<evidence type="ECO:0000256" key="1">
    <source>
        <dbReference type="ARBA" id="ARBA00022729"/>
    </source>
</evidence>
<dbReference type="InterPro" id="IPR054828">
    <property type="entry name" value="Vit_B12_bind_prot"/>
</dbReference>
<dbReference type="AlphaFoldDB" id="A0A916NBL4"/>
<name>A0A916NBL4_9FLAO</name>
<evidence type="ECO:0000313" key="3">
    <source>
        <dbReference type="EMBL" id="CAG5083475.1"/>
    </source>
</evidence>
<dbReference type="PANTHER" id="PTHR30535:SF35">
    <property type="entry name" value="PERIPLASMIC BINDING PROTEIN"/>
    <property type="match status" value="1"/>
</dbReference>
<dbReference type="NCBIfam" id="NF038402">
    <property type="entry name" value="TroA_like"/>
    <property type="match status" value="1"/>
</dbReference>
<sequence>MTYPVSINDQMNRELKIYSAPQRIISLVPSITELLYDLGLKEEVIGLTKFCIHPKSWCSTKTKVGGTKKLKTEQIKTLQPDLIIGNKEENTPEDIFELEKKFNVLMTDVNSFEDALEMIKLLGIACDRTLASSSLISRLQQLKVENDSSENRSAIYLIWNDPIYAVGRQTFINDMMRLAGFKNLIKTDRYPEITVEDIQNLNPELLLLSTEPFPFGNKHLSKFKTNLKNTHTIIVDGEMFSWYGSRLLQSFEYFNQLKTDLEPK</sequence>
<evidence type="ECO:0000313" key="4">
    <source>
        <dbReference type="Proteomes" id="UP000683507"/>
    </source>
</evidence>
<keyword evidence="4" id="KW-1185">Reference proteome</keyword>
<dbReference type="RefSeq" id="WP_258542438.1">
    <property type="nucleotide sequence ID" value="NZ_OU015584.1"/>
</dbReference>
<dbReference type="InterPro" id="IPR002491">
    <property type="entry name" value="ABC_transptr_periplasmic_BD"/>
</dbReference>